<reference evidence="1" key="1">
    <citation type="journal article" date="2020" name="Nat. Commun.">
        <title>Large-scale genome sequencing of mycorrhizal fungi provides insights into the early evolution of symbiotic traits.</title>
        <authorList>
            <person name="Miyauchi S."/>
            <person name="Kiss E."/>
            <person name="Kuo A."/>
            <person name="Drula E."/>
            <person name="Kohler A."/>
            <person name="Sanchez-Garcia M."/>
            <person name="Morin E."/>
            <person name="Andreopoulos B."/>
            <person name="Barry K.W."/>
            <person name="Bonito G."/>
            <person name="Buee M."/>
            <person name="Carver A."/>
            <person name="Chen C."/>
            <person name="Cichocki N."/>
            <person name="Clum A."/>
            <person name="Culley D."/>
            <person name="Crous P.W."/>
            <person name="Fauchery L."/>
            <person name="Girlanda M."/>
            <person name="Hayes R.D."/>
            <person name="Keri Z."/>
            <person name="LaButti K."/>
            <person name="Lipzen A."/>
            <person name="Lombard V."/>
            <person name="Magnuson J."/>
            <person name="Maillard F."/>
            <person name="Murat C."/>
            <person name="Nolan M."/>
            <person name="Ohm R.A."/>
            <person name="Pangilinan J."/>
            <person name="Pereira M.F."/>
            <person name="Perotto S."/>
            <person name="Peter M."/>
            <person name="Pfister S."/>
            <person name="Riley R."/>
            <person name="Sitrit Y."/>
            <person name="Stielow J.B."/>
            <person name="Szollosi G."/>
            <person name="Zifcakova L."/>
            <person name="Stursova M."/>
            <person name="Spatafora J.W."/>
            <person name="Tedersoo L."/>
            <person name="Vaario L.M."/>
            <person name="Yamada A."/>
            <person name="Yan M."/>
            <person name="Wang P."/>
            <person name="Xu J."/>
            <person name="Bruns T."/>
            <person name="Baldrian P."/>
            <person name="Vilgalys R."/>
            <person name="Dunand C."/>
            <person name="Henrissat B."/>
            <person name="Grigoriev I.V."/>
            <person name="Hibbett D."/>
            <person name="Nagy L.G."/>
            <person name="Martin F.M."/>
        </authorList>
    </citation>
    <scope>NUCLEOTIDE SEQUENCE</scope>
    <source>
        <strain evidence="1">UP504</strain>
    </source>
</reference>
<dbReference type="AlphaFoldDB" id="A0A9P6E2R9"/>
<sequence length="323" mass="36790">MPRDITACMWGSESELSYLEEWAQRWTGPISLLIVTSAAPDTPPYNSISRRLSTLRSSGILFQSPLAHLSIHLLYSPIPLSSLTHNAHMNLARLYALTSLVLLFPSGLAYLPSHSLYPSLLAAKVSHPLIIPRLSRPPTKQQKAPDRLKDEDASLPFTWESALVVSRNDQLWCTERFFVPYPKEWTECLWQFWLSHPGAVRLDTTVLTTWSPALMEDEDTKPKATLHNRLEPQYSPSALNNRINRRMSDQFRTEACMLVARQYLALDVWTEAADSINGGLLSAASELGTTQYHIKQREQHRKVVHARAVCDERLKMWGKYLLE</sequence>
<accession>A0A9P6E2R9</accession>
<keyword evidence="2" id="KW-1185">Reference proteome</keyword>
<name>A0A9P6E2R9_9AGAM</name>
<protein>
    <submittedName>
        <fullName evidence="1">Uncharacterized protein</fullName>
    </submittedName>
</protein>
<organism evidence="1 2">
    <name type="scientific">Hydnum rufescens UP504</name>
    <dbReference type="NCBI Taxonomy" id="1448309"/>
    <lineage>
        <taxon>Eukaryota</taxon>
        <taxon>Fungi</taxon>
        <taxon>Dikarya</taxon>
        <taxon>Basidiomycota</taxon>
        <taxon>Agaricomycotina</taxon>
        <taxon>Agaricomycetes</taxon>
        <taxon>Cantharellales</taxon>
        <taxon>Hydnaceae</taxon>
        <taxon>Hydnum</taxon>
    </lineage>
</organism>
<evidence type="ECO:0000313" key="2">
    <source>
        <dbReference type="Proteomes" id="UP000886523"/>
    </source>
</evidence>
<evidence type="ECO:0000313" key="1">
    <source>
        <dbReference type="EMBL" id="KAF9521005.1"/>
    </source>
</evidence>
<comment type="caution">
    <text evidence="1">The sequence shown here is derived from an EMBL/GenBank/DDBJ whole genome shotgun (WGS) entry which is preliminary data.</text>
</comment>
<dbReference type="OrthoDB" id="3056235at2759"/>
<gene>
    <name evidence="1" type="ORF">BS47DRAFT_6430</name>
</gene>
<dbReference type="EMBL" id="MU128909">
    <property type="protein sequence ID" value="KAF9521005.1"/>
    <property type="molecule type" value="Genomic_DNA"/>
</dbReference>
<dbReference type="Proteomes" id="UP000886523">
    <property type="component" value="Unassembled WGS sequence"/>
</dbReference>
<proteinExistence type="predicted"/>